<feature type="transmembrane region" description="Helical" evidence="1">
    <location>
        <begin position="168"/>
        <end position="188"/>
    </location>
</feature>
<feature type="transmembrane region" description="Helical" evidence="1">
    <location>
        <begin position="113"/>
        <end position="131"/>
    </location>
</feature>
<evidence type="ECO:0000313" key="3">
    <source>
        <dbReference type="Proteomes" id="UP000654345"/>
    </source>
</evidence>
<organism evidence="2 3">
    <name type="scientific">Ktedonobacter robiniae</name>
    <dbReference type="NCBI Taxonomy" id="2778365"/>
    <lineage>
        <taxon>Bacteria</taxon>
        <taxon>Bacillati</taxon>
        <taxon>Chloroflexota</taxon>
        <taxon>Ktedonobacteria</taxon>
        <taxon>Ktedonobacterales</taxon>
        <taxon>Ktedonobacteraceae</taxon>
        <taxon>Ktedonobacter</taxon>
    </lineage>
</organism>
<feature type="transmembrane region" description="Helical" evidence="1">
    <location>
        <begin position="240"/>
        <end position="264"/>
    </location>
</feature>
<evidence type="ECO:0000313" key="2">
    <source>
        <dbReference type="EMBL" id="GHO51573.1"/>
    </source>
</evidence>
<feature type="transmembrane region" description="Helical" evidence="1">
    <location>
        <begin position="20"/>
        <end position="36"/>
    </location>
</feature>
<feature type="transmembrane region" description="Helical" evidence="1">
    <location>
        <begin position="208"/>
        <end position="228"/>
    </location>
</feature>
<gene>
    <name evidence="2" type="ORF">KSB_00480</name>
</gene>
<dbReference type="Proteomes" id="UP000654345">
    <property type="component" value="Unassembled WGS sequence"/>
</dbReference>
<dbReference type="PANTHER" id="PTHR36111">
    <property type="entry name" value="INNER MEMBRANE PROTEIN-RELATED"/>
    <property type="match status" value="1"/>
</dbReference>
<keyword evidence="1" id="KW-0472">Membrane</keyword>
<reference evidence="2 3" key="1">
    <citation type="journal article" date="2021" name="Int. J. Syst. Evol. Microbiol.">
        <title>Reticulibacter mediterranei gen. nov., sp. nov., within the new family Reticulibacteraceae fam. nov., and Ktedonospora formicarum gen. nov., sp. nov., Ktedonobacter robiniae sp. nov., Dictyobacter formicarum sp. nov. and Dictyobacter arantiisoli sp. nov., belonging to the class Ktedonobacteria.</title>
        <authorList>
            <person name="Yabe S."/>
            <person name="Zheng Y."/>
            <person name="Wang C.M."/>
            <person name="Sakai Y."/>
            <person name="Abe K."/>
            <person name="Yokota A."/>
            <person name="Donadio S."/>
            <person name="Cavaletti L."/>
            <person name="Monciardini P."/>
        </authorList>
    </citation>
    <scope>NUCLEOTIDE SEQUENCE [LARGE SCALE GENOMIC DNA]</scope>
    <source>
        <strain evidence="2 3">SOSP1-30</strain>
    </source>
</reference>
<evidence type="ECO:0008006" key="4">
    <source>
        <dbReference type="Google" id="ProtNLM"/>
    </source>
</evidence>
<keyword evidence="3" id="KW-1185">Reference proteome</keyword>
<dbReference type="EMBL" id="BNJG01000001">
    <property type="protein sequence ID" value="GHO51573.1"/>
    <property type="molecule type" value="Genomic_DNA"/>
</dbReference>
<proteinExistence type="predicted"/>
<feature type="transmembrane region" description="Helical" evidence="1">
    <location>
        <begin position="143"/>
        <end position="161"/>
    </location>
</feature>
<dbReference type="PANTHER" id="PTHR36111:SF2">
    <property type="entry name" value="INNER MEMBRANE PROTEIN"/>
    <property type="match status" value="1"/>
</dbReference>
<keyword evidence="1" id="KW-0812">Transmembrane</keyword>
<comment type="caution">
    <text evidence="2">The sequence shown here is derived from an EMBL/GenBank/DDBJ whole genome shotgun (WGS) entry which is preliminary data.</text>
</comment>
<accession>A0ABQ3UFT5</accession>
<feature type="transmembrane region" description="Helical" evidence="1">
    <location>
        <begin position="71"/>
        <end position="93"/>
    </location>
</feature>
<name>A0ABQ3UFT5_9CHLR</name>
<feature type="transmembrane region" description="Helical" evidence="1">
    <location>
        <begin position="48"/>
        <end position="65"/>
    </location>
</feature>
<protein>
    <recommendedName>
        <fullName evidence="4">DUF554 domain-containing protein</fullName>
    </recommendedName>
</protein>
<sequence length="270" mass="28100">MLLANTLLSDMAALPLRGTLLNFATVMLGGIIGLLIGDRLPERIKQGVIIVIGIMTIVIGMSSALKTENALIPLLALVIGVVVGELLNIDGGINWLGDSLKRRVDKTGREQHFTAAFVVASLQFCVGPLTVLGSIQDGLTGDFRLLAIKAILDGFSAIIFASSFGRGVLFAGATVLIVQGGISLLAGLIKPLLISNPALALGMQPRVIELSAAGGTILIALALNILGIQSQSLWAERIKVANMLPALLIAPLLVALLNILHIPLDFGLGG</sequence>
<dbReference type="InterPro" id="IPR007563">
    <property type="entry name" value="DUF554"/>
</dbReference>
<dbReference type="Pfam" id="PF04474">
    <property type="entry name" value="DUF554"/>
    <property type="match status" value="1"/>
</dbReference>
<keyword evidence="1" id="KW-1133">Transmembrane helix</keyword>
<evidence type="ECO:0000256" key="1">
    <source>
        <dbReference type="SAM" id="Phobius"/>
    </source>
</evidence>
<dbReference type="RefSeq" id="WP_201368570.1">
    <property type="nucleotide sequence ID" value="NZ_BNJG01000001.1"/>
</dbReference>